<organism evidence="2 3">
    <name type="scientific">Aquimarina mytili</name>
    <dbReference type="NCBI Taxonomy" id="874423"/>
    <lineage>
        <taxon>Bacteria</taxon>
        <taxon>Pseudomonadati</taxon>
        <taxon>Bacteroidota</taxon>
        <taxon>Flavobacteriia</taxon>
        <taxon>Flavobacteriales</taxon>
        <taxon>Flavobacteriaceae</taxon>
        <taxon>Aquimarina</taxon>
    </lineage>
</organism>
<evidence type="ECO:0000313" key="2">
    <source>
        <dbReference type="EMBL" id="MBL0684345.1"/>
    </source>
</evidence>
<dbReference type="RefSeq" id="WP_201920345.1">
    <property type="nucleotide sequence ID" value="NZ_BAABAX010000003.1"/>
</dbReference>
<gene>
    <name evidence="2" type="ORF">JJQ60_12530</name>
</gene>
<sequence>MKLTFLYLVCLTMLLGISCNKLSRKEQKFDALMQEVIDVHDEVMPKMGEVSTLIKYLDPKIDTTQIGQSHAKAQQDLKDSYDFMMKWMSDFSDKFPHESEDNKMSPEKLSSQMKLLEEERIEVNKLRDKINSSISNAKKLLEKS</sequence>
<comment type="caution">
    <text evidence="2">The sequence shown here is derived from an EMBL/GenBank/DDBJ whole genome shotgun (WGS) entry which is preliminary data.</text>
</comment>
<dbReference type="EMBL" id="JAERQJ010000004">
    <property type="protein sequence ID" value="MBL0684345.1"/>
    <property type="molecule type" value="Genomic_DNA"/>
</dbReference>
<evidence type="ECO:0008006" key="4">
    <source>
        <dbReference type="Google" id="ProtNLM"/>
    </source>
</evidence>
<dbReference type="AlphaFoldDB" id="A0A936ZYQ7"/>
<evidence type="ECO:0000256" key="1">
    <source>
        <dbReference type="SAM" id="Coils"/>
    </source>
</evidence>
<keyword evidence="3" id="KW-1185">Reference proteome</keyword>
<feature type="coiled-coil region" evidence="1">
    <location>
        <begin position="109"/>
        <end position="143"/>
    </location>
</feature>
<dbReference type="Proteomes" id="UP000651057">
    <property type="component" value="Unassembled WGS sequence"/>
</dbReference>
<accession>A0A936ZYQ7</accession>
<name>A0A936ZYQ7_9FLAO</name>
<proteinExistence type="predicted"/>
<reference evidence="2" key="1">
    <citation type="submission" date="2021-01" db="EMBL/GenBank/DDBJ databases">
        <authorList>
            <person name="Zhong Y.L."/>
        </authorList>
    </citation>
    <scope>NUCLEOTIDE SEQUENCE</scope>
    <source>
        <strain evidence="2">KCTC 23302</strain>
    </source>
</reference>
<evidence type="ECO:0000313" key="3">
    <source>
        <dbReference type="Proteomes" id="UP000651057"/>
    </source>
</evidence>
<keyword evidence="1" id="KW-0175">Coiled coil</keyword>
<protein>
    <recommendedName>
        <fullName evidence="4">Viral A-type inclusion protein</fullName>
    </recommendedName>
</protein>
<dbReference type="PROSITE" id="PS51257">
    <property type="entry name" value="PROKAR_LIPOPROTEIN"/>
    <property type="match status" value="1"/>
</dbReference>